<keyword evidence="3 9" id="KW-0812">Transmembrane</keyword>
<dbReference type="Gene3D" id="1.10.287.950">
    <property type="entry name" value="Methyl-accepting chemotaxis protein"/>
    <property type="match status" value="1"/>
</dbReference>
<dbReference type="PROSITE" id="PS50885">
    <property type="entry name" value="HAMP"/>
    <property type="match status" value="1"/>
</dbReference>
<dbReference type="SMART" id="SM01049">
    <property type="entry name" value="Cache_2"/>
    <property type="match status" value="1"/>
</dbReference>
<evidence type="ECO:0000256" key="1">
    <source>
        <dbReference type="ARBA" id="ARBA00004651"/>
    </source>
</evidence>
<dbReference type="InterPro" id="IPR004089">
    <property type="entry name" value="MCPsignal_dom"/>
</dbReference>
<evidence type="ECO:0000256" key="8">
    <source>
        <dbReference type="PROSITE-ProRule" id="PRU00284"/>
    </source>
</evidence>
<proteinExistence type="inferred from homology"/>
<protein>
    <submittedName>
        <fullName evidence="12">Methyl-accepting chemotaxis protein</fullName>
    </submittedName>
</protein>
<dbReference type="GO" id="GO:0005886">
    <property type="term" value="C:plasma membrane"/>
    <property type="evidence" value="ECO:0007669"/>
    <property type="project" value="UniProtKB-SubCell"/>
</dbReference>
<evidence type="ECO:0000256" key="6">
    <source>
        <dbReference type="ARBA" id="ARBA00023224"/>
    </source>
</evidence>
<evidence type="ECO:0000259" key="10">
    <source>
        <dbReference type="PROSITE" id="PS50111"/>
    </source>
</evidence>
<evidence type="ECO:0000256" key="3">
    <source>
        <dbReference type="ARBA" id="ARBA00022692"/>
    </source>
</evidence>
<dbReference type="SMART" id="SM00283">
    <property type="entry name" value="MA"/>
    <property type="match status" value="1"/>
</dbReference>
<evidence type="ECO:0000256" key="5">
    <source>
        <dbReference type="ARBA" id="ARBA00023136"/>
    </source>
</evidence>
<organism evidence="12 13">
    <name type="scientific">Pseudobutyrivibrio ruminis</name>
    <dbReference type="NCBI Taxonomy" id="46206"/>
    <lineage>
        <taxon>Bacteria</taxon>
        <taxon>Bacillati</taxon>
        <taxon>Bacillota</taxon>
        <taxon>Clostridia</taxon>
        <taxon>Lachnospirales</taxon>
        <taxon>Lachnospiraceae</taxon>
        <taxon>Pseudobutyrivibrio</taxon>
    </lineage>
</organism>
<evidence type="ECO:0000313" key="12">
    <source>
        <dbReference type="EMBL" id="SEK66896.1"/>
    </source>
</evidence>
<evidence type="ECO:0000256" key="9">
    <source>
        <dbReference type="SAM" id="Phobius"/>
    </source>
</evidence>
<dbReference type="PANTHER" id="PTHR32089:SF112">
    <property type="entry name" value="LYSOZYME-LIKE PROTEIN-RELATED"/>
    <property type="match status" value="1"/>
</dbReference>
<comment type="similarity">
    <text evidence="7">Belongs to the methyl-accepting chemotaxis (MCP) protein family.</text>
</comment>
<dbReference type="GO" id="GO:0007165">
    <property type="term" value="P:signal transduction"/>
    <property type="evidence" value="ECO:0007669"/>
    <property type="project" value="UniProtKB-KW"/>
</dbReference>
<keyword evidence="13" id="KW-1185">Reference proteome</keyword>
<dbReference type="Pfam" id="PF17200">
    <property type="entry name" value="sCache_2"/>
    <property type="match status" value="1"/>
</dbReference>
<keyword evidence="2" id="KW-1003">Cell membrane</keyword>
<gene>
    <name evidence="12" type="ORF">SAMN02910377_01505</name>
</gene>
<dbReference type="AlphaFoldDB" id="A0A1H7IWX9"/>
<accession>A0A1H7IWX9</accession>
<dbReference type="SUPFAM" id="SSF58104">
    <property type="entry name" value="Methyl-accepting chemotaxis protein (MCP) signaling domain"/>
    <property type="match status" value="1"/>
</dbReference>
<dbReference type="InterPro" id="IPR003660">
    <property type="entry name" value="HAMP_dom"/>
</dbReference>
<dbReference type="InterPro" id="IPR033480">
    <property type="entry name" value="sCache_2"/>
</dbReference>
<name>A0A1H7IWX9_9FIRM</name>
<reference evidence="13" key="1">
    <citation type="submission" date="2016-10" db="EMBL/GenBank/DDBJ databases">
        <authorList>
            <person name="Varghese N."/>
        </authorList>
    </citation>
    <scope>NUCLEOTIDE SEQUENCE [LARGE SCALE GENOMIC DNA]</scope>
    <source>
        <strain evidence="13">ACV-9</strain>
    </source>
</reference>
<dbReference type="Gene3D" id="6.10.340.10">
    <property type="match status" value="1"/>
</dbReference>
<keyword evidence="4 9" id="KW-1133">Transmembrane helix</keyword>
<dbReference type="RefSeq" id="WP_074790690.1">
    <property type="nucleotide sequence ID" value="NZ_FNZX01000008.1"/>
</dbReference>
<evidence type="ECO:0000259" key="11">
    <source>
        <dbReference type="PROSITE" id="PS50885"/>
    </source>
</evidence>
<feature type="domain" description="HAMP" evidence="11">
    <location>
        <begin position="238"/>
        <end position="297"/>
    </location>
</feature>
<dbReference type="Proteomes" id="UP000182321">
    <property type="component" value="Unassembled WGS sequence"/>
</dbReference>
<dbReference type="Gene3D" id="3.30.450.20">
    <property type="entry name" value="PAS domain"/>
    <property type="match status" value="1"/>
</dbReference>
<evidence type="ECO:0000256" key="4">
    <source>
        <dbReference type="ARBA" id="ARBA00022989"/>
    </source>
</evidence>
<dbReference type="PANTHER" id="PTHR32089">
    <property type="entry name" value="METHYL-ACCEPTING CHEMOTAXIS PROTEIN MCPB"/>
    <property type="match status" value="1"/>
</dbReference>
<feature type="domain" description="Methyl-accepting transducer" evidence="10">
    <location>
        <begin position="316"/>
        <end position="552"/>
    </location>
</feature>
<dbReference type="SMART" id="SM00304">
    <property type="entry name" value="HAMP"/>
    <property type="match status" value="2"/>
</dbReference>
<dbReference type="EMBL" id="FNZX01000008">
    <property type="protein sequence ID" value="SEK66896.1"/>
    <property type="molecule type" value="Genomic_DNA"/>
</dbReference>
<feature type="transmembrane region" description="Helical" evidence="9">
    <location>
        <begin position="14"/>
        <end position="36"/>
    </location>
</feature>
<comment type="subcellular location">
    <subcellularLocation>
        <location evidence="1">Cell membrane</location>
        <topology evidence="1">Multi-pass membrane protein</topology>
    </subcellularLocation>
</comment>
<evidence type="ECO:0000256" key="7">
    <source>
        <dbReference type="ARBA" id="ARBA00029447"/>
    </source>
</evidence>
<evidence type="ECO:0000256" key="2">
    <source>
        <dbReference type="ARBA" id="ARBA00022475"/>
    </source>
</evidence>
<dbReference type="PROSITE" id="PS50111">
    <property type="entry name" value="CHEMOTAXIS_TRANSDUC_2"/>
    <property type="match status" value="1"/>
</dbReference>
<dbReference type="Pfam" id="PF00015">
    <property type="entry name" value="MCPsignal"/>
    <property type="match status" value="1"/>
</dbReference>
<keyword evidence="6 8" id="KW-0807">Transducer</keyword>
<dbReference type="CDD" id="cd11386">
    <property type="entry name" value="MCP_signal"/>
    <property type="match status" value="1"/>
</dbReference>
<keyword evidence="5 9" id="KW-0472">Membrane</keyword>
<evidence type="ECO:0000313" key="13">
    <source>
        <dbReference type="Proteomes" id="UP000182321"/>
    </source>
</evidence>
<feature type="transmembrane region" description="Helical" evidence="9">
    <location>
        <begin position="215"/>
        <end position="236"/>
    </location>
</feature>
<sequence>MAGEAKKRGSLKTILVGVVMASVMLSAAIVSVFSIINTVNTNNTQVEVYRSRLVEDVKLKLKHETEEAMSICAVMYGRYQNGEMTLAEAEKESADIIRELRYDDGNGYFWVDTSKGVNVVLLGRDTEGQSRWDLTDSSGNKFIQQMIENGLQEGGGYTELMFAKPNETEELPKINYTAYYEPFDWVMGTGVWVDDLDVVVAEYQAHAHEALMKSIIETVVIMLVLVIIGSVAAFLAGGKITQPITKAANQMIRMSNRDFTENEAMEEVRKLKSHNNEIGAISEALDMMHENIRDLMIQISDTTSSVASASEELSASASQSAEASEMVATSCTNVANSCSGQISAVTDASSETDSFVTNMKEFKEAINRSSEMIKSTNEAAINGAADMTNATDMMNTIKDSVENSARVVDDLGERLKSIDEFVVTIAEIASQTNLLSLNASIEAARAGEMGKGFAVVASEISKLADESNQAAQKINELIAAIMNNSREAVEAMKQGAEEVINGSELVNEAGETFNNIVNMVNSISEESNTMSTIVEQLSGGTDTIAKNIHDIEQMSISVADETSNVSAASQEQTASSYEVAQASDRLAGNAQELQDFVAQFSL</sequence>